<gene>
    <name evidence="2" type="ORF">UFOVP413_30</name>
</gene>
<feature type="region of interest" description="Disordered" evidence="1">
    <location>
        <begin position="104"/>
        <end position="127"/>
    </location>
</feature>
<organism evidence="2">
    <name type="scientific">uncultured Caudovirales phage</name>
    <dbReference type="NCBI Taxonomy" id="2100421"/>
    <lineage>
        <taxon>Viruses</taxon>
        <taxon>Duplodnaviria</taxon>
        <taxon>Heunggongvirae</taxon>
        <taxon>Uroviricota</taxon>
        <taxon>Caudoviricetes</taxon>
        <taxon>Peduoviridae</taxon>
        <taxon>Maltschvirus</taxon>
        <taxon>Maltschvirus maltsch</taxon>
    </lineage>
</organism>
<feature type="compositionally biased region" description="Low complexity" evidence="1">
    <location>
        <begin position="384"/>
        <end position="397"/>
    </location>
</feature>
<protein>
    <submittedName>
        <fullName evidence="2">Uncharacterized protein</fullName>
    </submittedName>
</protein>
<feature type="region of interest" description="Disordered" evidence="1">
    <location>
        <begin position="143"/>
        <end position="165"/>
    </location>
</feature>
<accession>A0A6J5M7H9</accession>
<proteinExistence type="predicted"/>
<name>A0A6J5M7H9_9CAUD</name>
<feature type="compositionally biased region" description="Polar residues" evidence="1">
    <location>
        <begin position="110"/>
        <end position="122"/>
    </location>
</feature>
<feature type="region of interest" description="Disordered" evidence="1">
    <location>
        <begin position="384"/>
        <end position="410"/>
    </location>
</feature>
<sequence length="410" mass="45346">MTSLGSDAALVEDDAGKINKRRQRLLSMLQPSMQQPANNWLDVAAKFIQGRTVGQELEKEDEAQRKYEENYRRLMEMKQAEPAAKELRGGLYDLKSNKWIVPPPAEKPSESWQPWSDQNTGLRGQRNAKTGKIDLFPANVMPPSGGGMSMPSPNDAGGGGGNPDLPTMTYDPRYSYLPPNDAQSLGLPAQAPNVAFNISPKNRDSILRRSRETGQKQLQELGDKVSTTNRIGDKLDRFDSLMQQQSTGPVMGNKFNPIRYFDPQLSEMASISDSLAPEMRNGLPGAASDRDVAMFRSATVGPDKPEKTNSNIIQAGRAARKNARDYQQFMSDYLTAYGHTEGADASWNKYLSDNPIFDPTSKDGDPILNQGRSDYKTYFRRAAQAANGQTQGGNQNAKSQLSKKYNIPLE</sequence>
<dbReference type="EMBL" id="LR796386">
    <property type="protein sequence ID" value="CAB4141070.1"/>
    <property type="molecule type" value="Genomic_DNA"/>
</dbReference>
<evidence type="ECO:0000256" key="1">
    <source>
        <dbReference type="SAM" id="MobiDB-lite"/>
    </source>
</evidence>
<reference evidence="2" key="1">
    <citation type="submission" date="2020-04" db="EMBL/GenBank/DDBJ databases">
        <authorList>
            <person name="Chiriac C."/>
            <person name="Salcher M."/>
            <person name="Ghai R."/>
            <person name="Kavagutti S V."/>
        </authorList>
    </citation>
    <scope>NUCLEOTIDE SEQUENCE</scope>
</reference>
<evidence type="ECO:0000313" key="2">
    <source>
        <dbReference type="EMBL" id="CAB4141070.1"/>
    </source>
</evidence>